<sequence>MTYFNNQAPTSLEEISDQSLCSGKLTHCDRLQTGNALLQNALSEEHQDIINRLIYNAKRGRLT</sequence>
<comment type="caution">
    <text evidence="1">The sequence shown here is derived from an EMBL/GenBank/DDBJ whole genome shotgun (WGS) entry which is preliminary data.</text>
</comment>
<evidence type="ECO:0000313" key="1">
    <source>
        <dbReference type="EMBL" id="MBD2543150.1"/>
    </source>
</evidence>
<dbReference type="EMBL" id="JACJSK010000005">
    <property type="protein sequence ID" value="MBD2543150.1"/>
    <property type="molecule type" value="Genomic_DNA"/>
</dbReference>
<gene>
    <name evidence="1" type="ORF">H6G72_04640</name>
</gene>
<proteinExistence type="predicted"/>
<protein>
    <submittedName>
        <fullName evidence="1">Uncharacterized protein</fullName>
    </submittedName>
</protein>
<reference evidence="1 2" key="1">
    <citation type="journal article" date="2020" name="ISME J.">
        <title>Comparative genomics reveals insights into cyanobacterial evolution and habitat adaptation.</title>
        <authorList>
            <person name="Chen M.Y."/>
            <person name="Teng W.K."/>
            <person name="Zhao L."/>
            <person name="Hu C.X."/>
            <person name="Zhou Y.K."/>
            <person name="Han B.P."/>
            <person name="Song L.R."/>
            <person name="Shu W.S."/>
        </authorList>
    </citation>
    <scope>NUCLEOTIDE SEQUENCE [LARGE SCALE GENOMIC DNA]</scope>
    <source>
        <strain evidence="1 2">FACHB-1370</strain>
    </source>
</reference>
<accession>A0ABR8EBP5</accession>
<keyword evidence="2" id="KW-1185">Reference proteome</keyword>
<name>A0ABR8EBP5_9CYAN</name>
<dbReference type="Proteomes" id="UP000641954">
    <property type="component" value="Unassembled WGS sequence"/>
</dbReference>
<evidence type="ECO:0000313" key="2">
    <source>
        <dbReference type="Proteomes" id="UP000641954"/>
    </source>
</evidence>
<organism evidence="1 2">
    <name type="scientific">Planktothricoides raciborskii FACHB-1370</name>
    <dbReference type="NCBI Taxonomy" id="2949576"/>
    <lineage>
        <taxon>Bacteria</taxon>
        <taxon>Bacillati</taxon>
        <taxon>Cyanobacteriota</taxon>
        <taxon>Cyanophyceae</taxon>
        <taxon>Oscillatoriophycideae</taxon>
        <taxon>Oscillatoriales</taxon>
        <taxon>Oscillatoriaceae</taxon>
        <taxon>Planktothricoides</taxon>
    </lineage>
</organism>